<reference evidence="1 2" key="1">
    <citation type="submission" date="2016-11" db="EMBL/GenBank/DDBJ databases">
        <authorList>
            <person name="Jaros S."/>
            <person name="Januszkiewicz K."/>
            <person name="Wedrychowicz H."/>
        </authorList>
    </citation>
    <scope>NUCLEOTIDE SEQUENCE [LARGE SCALE GENOMIC DNA]</scope>
    <source>
        <strain evidence="1 2">GAS86</strain>
    </source>
</reference>
<proteinExistence type="predicted"/>
<sequence length="72" mass="7912">MRQGPSVRLIVSIEEGPLDSVGGIVELGGRKVGVWYYDAMESIVVTRAFRNKVVIGSAAEVVSQLRRLAIRR</sequence>
<dbReference type="EMBL" id="FSRM01000002">
    <property type="protein sequence ID" value="SIO52350.1"/>
    <property type="molecule type" value="Genomic_DNA"/>
</dbReference>
<name>A0A1N6K6Z3_9BURK</name>
<accession>A0A1N6K6Z3</accession>
<gene>
    <name evidence="1" type="ORF">SAMN05444168_6242</name>
</gene>
<dbReference type="RefSeq" id="WP_074268102.1">
    <property type="nucleotide sequence ID" value="NZ_FSRM01000002.1"/>
</dbReference>
<dbReference type="AlphaFoldDB" id="A0A1N6K6Z3"/>
<dbReference type="Proteomes" id="UP000184693">
    <property type="component" value="Unassembled WGS sequence"/>
</dbReference>
<evidence type="ECO:0000313" key="1">
    <source>
        <dbReference type="EMBL" id="SIO52350.1"/>
    </source>
</evidence>
<evidence type="ECO:0000313" key="2">
    <source>
        <dbReference type="Proteomes" id="UP000184693"/>
    </source>
</evidence>
<organism evidence="1 2">
    <name type="scientific">Paraburkholderia phenazinium</name>
    <dbReference type="NCBI Taxonomy" id="60549"/>
    <lineage>
        <taxon>Bacteria</taxon>
        <taxon>Pseudomonadati</taxon>
        <taxon>Pseudomonadota</taxon>
        <taxon>Betaproteobacteria</taxon>
        <taxon>Burkholderiales</taxon>
        <taxon>Burkholderiaceae</taxon>
        <taxon>Paraburkholderia</taxon>
    </lineage>
</organism>
<dbReference type="OrthoDB" id="9109044at2"/>
<protein>
    <submittedName>
        <fullName evidence="1">Uncharacterized protein</fullName>
    </submittedName>
</protein>